<evidence type="ECO:0000313" key="2">
    <source>
        <dbReference type="Proteomes" id="UP000053119"/>
    </source>
</evidence>
<protein>
    <submittedName>
        <fullName evidence="1">Uncharacterized protein</fullName>
    </submittedName>
</protein>
<reference evidence="1 2" key="1">
    <citation type="submission" date="2014-04" db="EMBL/GenBank/DDBJ databases">
        <title>Genome evolution of avian class.</title>
        <authorList>
            <person name="Zhang G."/>
            <person name="Li C."/>
        </authorList>
    </citation>
    <scope>NUCLEOTIDE SEQUENCE [LARGE SCALE GENOMIC DNA]</scope>
    <source>
        <strain evidence="1">BGI_Z169</strain>
    </source>
</reference>
<sequence length="254" mass="27192">LGLPQRQQVQARLRILNAPLLQLHVGEVLVGVGVEEAPGVVTGVGEGAVHLLVEVASLVGHLHGQAVAVHGVDDAASGDLGLQQADAVLLDDEPFLHGLEEGDGVARVGVLVPTGHSLLCGQQLLMELRPHHLSLHRLIDREQLVPHGVDDVAGGSLHFQQGQGNRWLQQVSLQGVIEGELLASRLHQDAGNGTRALQVLPHRLHLRHVLHRLLALVQLVVEVFVDDFAFQQLRGRHGGPEALEAHLALSLALL</sequence>
<organism evidence="1 2">
    <name type="scientific">Egretta garzetta</name>
    <name type="common">Little egret</name>
    <dbReference type="NCBI Taxonomy" id="188379"/>
    <lineage>
        <taxon>Eukaryota</taxon>
        <taxon>Metazoa</taxon>
        <taxon>Chordata</taxon>
        <taxon>Craniata</taxon>
        <taxon>Vertebrata</taxon>
        <taxon>Euteleostomi</taxon>
        <taxon>Archelosauria</taxon>
        <taxon>Archosauria</taxon>
        <taxon>Dinosauria</taxon>
        <taxon>Saurischia</taxon>
        <taxon>Theropoda</taxon>
        <taxon>Coelurosauria</taxon>
        <taxon>Aves</taxon>
        <taxon>Neognathae</taxon>
        <taxon>Neoaves</taxon>
        <taxon>Aequornithes</taxon>
        <taxon>Pelecaniformes</taxon>
        <taxon>Ardeidae</taxon>
        <taxon>Egretta</taxon>
    </lineage>
</organism>
<dbReference type="Proteomes" id="UP000053119">
    <property type="component" value="Unassembled WGS sequence"/>
</dbReference>
<dbReference type="EMBL" id="KK501819">
    <property type="protein sequence ID" value="KFP18096.1"/>
    <property type="molecule type" value="Genomic_DNA"/>
</dbReference>
<feature type="non-terminal residue" evidence="1">
    <location>
        <position position="254"/>
    </location>
</feature>
<name>A0A091K2T5_EGRGA</name>
<accession>A0A091K2T5</accession>
<feature type="non-terminal residue" evidence="1">
    <location>
        <position position="1"/>
    </location>
</feature>
<keyword evidence="2" id="KW-1185">Reference proteome</keyword>
<dbReference type="AlphaFoldDB" id="A0A091K2T5"/>
<proteinExistence type="predicted"/>
<evidence type="ECO:0000313" key="1">
    <source>
        <dbReference type="EMBL" id="KFP18096.1"/>
    </source>
</evidence>
<gene>
    <name evidence="1" type="ORF">Z169_02164</name>
</gene>